<evidence type="ECO:0000256" key="1">
    <source>
        <dbReference type="SAM" id="SignalP"/>
    </source>
</evidence>
<accession>A0AAV4JL10</accession>
<dbReference type="AlphaFoldDB" id="A0AAV4JL10"/>
<dbReference type="EMBL" id="BMAT01013942">
    <property type="protein sequence ID" value="GFS23537.1"/>
    <property type="molecule type" value="Genomic_DNA"/>
</dbReference>
<sequence length="175" mass="19295">MTCFLYVSHDVLQVVVLLSMVSLSHGFSRGSLLVTGTSAARRMYCNRPVLHRPPVHMEESCRGVCNPQPGADHFTLDLHVNDTSYWTNGFDITLRSLDNSTYHVTGFSLVAVDEMGTVAGVFTGNENVLIGTCEGVAHNVVEGQYVVHTKAQHGRNSVTVTWTPDGYNHEKVKFQ</sequence>
<reference evidence="3 4" key="1">
    <citation type="journal article" date="2021" name="Elife">
        <title>Chloroplast acquisition without the gene transfer in kleptoplastic sea slugs, Plakobranchus ocellatus.</title>
        <authorList>
            <person name="Maeda T."/>
            <person name="Takahashi S."/>
            <person name="Yoshida T."/>
            <person name="Shimamura S."/>
            <person name="Takaki Y."/>
            <person name="Nagai Y."/>
            <person name="Toyoda A."/>
            <person name="Suzuki Y."/>
            <person name="Arimoto A."/>
            <person name="Ishii H."/>
            <person name="Satoh N."/>
            <person name="Nishiyama T."/>
            <person name="Hasebe M."/>
            <person name="Maruyama T."/>
            <person name="Minagawa J."/>
            <person name="Obokata J."/>
            <person name="Shigenobu S."/>
        </authorList>
    </citation>
    <scope>NUCLEOTIDE SEQUENCE [LARGE SCALE GENOMIC DNA]</scope>
</reference>
<dbReference type="Gene3D" id="2.60.40.4060">
    <property type="entry name" value="Reeler domain"/>
    <property type="match status" value="1"/>
</dbReference>
<feature type="domain" description="Reelin" evidence="2">
    <location>
        <begin position="73"/>
        <end position="174"/>
    </location>
</feature>
<evidence type="ECO:0000259" key="2">
    <source>
        <dbReference type="Pfam" id="PF02014"/>
    </source>
</evidence>
<evidence type="ECO:0000313" key="3">
    <source>
        <dbReference type="EMBL" id="GFS23537.1"/>
    </source>
</evidence>
<gene>
    <name evidence="3" type="ORF">ElyMa_006979900</name>
</gene>
<feature type="signal peptide" evidence="1">
    <location>
        <begin position="1"/>
        <end position="26"/>
    </location>
</feature>
<dbReference type="Pfam" id="PF02014">
    <property type="entry name" value="Reeler"/>
    <property type="match status" value="1"/>
</dbReference>
<feature type="chain" id="PRO_5043697003" description="Reelin domain-containing protein" evidence="1">
    <location>
        <begin position="27"/>
        <end position="175"/>
    </location>
</feature>
<dbReference type="InterPro" id="IPR002861">
    <property type="entry name" value="Reeler_dom"/>
</dbReference>
<comment type="caution">
    <text evidence="3">The sequence shown here is derived from an EMBL/GenBank/DDBJ whole genome shotgun (WGS) entry which is preliminary data.</text>
</comment>
<proteinExistence type="predicted"/>
<organism evidence="3 4">
    <name type="scientific">Elysia marginata</name>
    <dbReference type="NCBI Taxonomy" id="1093978"/>
    <lineage>
        <taxon>Eukaryota</taxon>
        <taxon>Metazoa</taxon>
        <taxon>Spiralia</taxon>
        <taxon>Lophotrochozoa</taxon>
        <taxon>Mollusca</taxon>
        <taxon>Gastropoda</taxon>
        <taxon>Heterobranchia</taxon>
        <taxon>Euthyneura</taxon>
        <taxon>Panpulmonata</taxon>
        <taxon>Sacoglossa</taxon>
        <taxon>Placobranchoidea</taxon>
        <taxon>Plakobranchidae</taxon>
        <taxon>Elysia</taxon>
    </lineage>
</organism>
<evidence type="ECO:0000313" key="4">
    <source>
        <dbReference type="Proteomes" id="UP000762676"/>
    </source>
</evidence>
<keyword evidence="4" id="KW-1185">Reference proteome</keyword>
<keyword evidence="1" id="KW-0732">Signal</keyword>
<name>A0AAV4JL10_9GAST</name>
<dbReference type="InterPro" id="IPR042307">
    <property type="entry name" value="Reeler_sf"/>
</dbReference>
<protein>
    <recommendedName>
        <fullName evidence="2">Reelin domain-containing protein</fullName>
    </recommendedName>
</protein>
<dbReference type="Proteomes" id="UP000762676">
    <property type="component" value="Unassembled WGS sequence"/>
</dbReference>